<dbReference type="AlphaFoldDB" id="A0A1M5K5C0"/>
<dbReference type="Proteomes" id="UP000199758">
    <property type="component" value="Unassembled WGS sequence"/>
</dbReference>
<evidence type="ECO:0000256" key="1">
    <source>
        <dbReference type="ARBA" id="ARBA00004370"/>
    </source>
</evidence>
<keyword evidence="2 5" id="KW-0812">Transmembrane</keyword>
<dbReference type="RefSeq" id="WP_175550078.1">
    <property type="nucleotide sequence ID" value="NZ_FQWZ01000001.1"/>
</dbReference>
<dbReference type="InterPro" id="IPR001129">
    <property type="entry name" value="Membr-assoc_MAPEG"/>
</dbReference>
<keyword evidence="4 5" id="KW-0472">Membrane</keyword>
<evidence type="ECO:0000313" key="6">
    <source>
        <dbReference type="EMBL" id="SHG47780.1"/>
    </source>
</evidence>
<name>A0A1M5K5C0_9GAMM</name>
<evidence type="ECO:0000256" key="4">
    <source>
        <dbReference type="ARBA" id="ARBA00023136"/>
    </source>
</evidence>
<dbReference type="PANTHER" id="PTHR35814">
    <property type="match status" value="1"/>
</dbReference>
<dbReference type="STRING" id="490188.SAMN04488068_0361"/>
<comment type="subcellular location">
    <subcellularLocation>
        <location evidence="1">Membrane</location>
    </subcellularLocation>
</comment>
<accession>A0A1M5K5C0</accession>
<dbReference type="EMBL" id="FQWZ01000001">
    <property type="protein sequence ID" value="SHG47780.1"/>
    <property type="molecule type" value="Genomic_DNA"/>
</dbReference>
<proteinExistence type="predicted"/>
<dbReference type="SUPFAM" id="SSF161084">
    <property type="entry name" value="MAPEG domain-like"/>
    <property type="match status" value="1"/>
</dbReference>
<dbReference type="GO" id="GO:0016020">
    <property type="term" value="C:membrane"/>
    <property type="evidence" value="ECO:0007669"/>
    <property type="project" value="UniProtKB-SubCell"/>
</dbReference>
<reference evidence="6 7" key="1">
    <citation type="submission" date="2016-11" db="EMBL/GenBank/DDBJ databases">
        <authorList>
            <person name="Jaros S."/>
            <person name="Januszkiewicz K."/>
            <person name="Wedrychowicz H."/>
        </authorList>
    </citation>
    <scope>NUCLEOTIDE SEQUENCE [LARGE SCALE GENOMIC DNA]</scope>
    <source>
        <strain evidence="6 7">CGMCC 1.7049</strain>
    </source>
</reference>
<dbReference type="Gene3D" id="1.20.120.550">
    <property type="entry name" value="Membrane associated eicosanoid/glutathione metabolism-like domain"/>
    <property type="match status" value="1"/>
</dbReference>
<gene>
    <name evidence="6" type="ORF">SAMN04488068_0361</name>
</gene>
<dbReference type="InterPro" id="IPR023352">
    <property type="entry name" value="MAPEG-like_dom_sf"/>
</dbReference>
<evidence type="ECO:0000313" key="7">
    <source>
        <dbReference type="Proteomes" id="UP000199758"/>
    </source>
</evidence>
<feature type="transmembrane region" description="Helical" evidence="5">
    <location>
        <begin position="6"/>
        <end position="25"/>
    </location>
</feature>
<sequence length="135" mass="14225">MLLTITPLYAGLLGLLYFALTVRVVRGRVGKGAPSLGDGDDPAMFRAIRGHANFNEYVPLILLMLGFLEAGGACAPWLLHTLGAALLIGRIGHGIALSFTDNWPLGRAGGALLTFLVLLVTALLCAWRGLAAMLV</sequence>
<protein>
    <recommendedName>
        <fullName evidence="8">Glutathione S-transferase</fullName>
    </recommendedName>
</protein>
<dbReference type="Pfam" id="PF01124">
    <property type="entry name" value="MAPEG"/>
    <property type="match status" value="1"/>
</dbReference>
<dbReference type="PANTHER" id="PTHR35814:SF1">
    <property type="entry name" value="GLUTATHIONE S-TRANSFERASE-RELATED"/>
    <property type="match status" value="1"/>
</dbReference>
<keyword evidence="7" id="KW-1185">Reference proteome</keyword>
<keyword evidence="3 5" id="KW-1133">Transmembrane helix</keyword>
<evidence type="ECO:0000256" key="3">
    <source>
        <dbReference type="ARBA" id="ARBA00022989"/>
    </source>
</evidence>
<evidence type="ECO:0000256" key="2">
    <source>
        <dbReference type="ARBA" id="ARBA00022692"/>
    </source>
</evidence>
<feature type="transmembrane region" description="Helical" evidence="5">
    <location>
        <begin position="54"/>
        <end position="71"/>
    </location>
</feature>
<evidence type="ECO:0000256" key="5">
    <source>
        <dbReference type="SAM" id="Phobius"/>
    </source>
</evidence>
<evidence type="ECO:0008006" key="8">
    <source>
        <dbReference type="Google" id="ProtNLM"/>
    </source>
</evidence>
<feature type="transmembrane region" description="Helical" evidence="5">
    <location>
        <begin position="111"/>
        <end position="130"/>
    </location>
</feature>
<organism evidence="6 7">
    <name type="scientific">Hydrocarboniphaga daqingensis</name>
    <dbReference type="NCBI Taxonomy" id="490188"/>
    <lineage>
        <taxon>Bacteria</taxon>
        <taxon>Pseudomonadati</taxon>
        <taxon>Pseudomonadota</taxon>
        <taxon>Gammaproteobacteria</taxon>
        <taxon>Nevskiales</taxon>
        <taxon>Nevskiaceae</taxon>
        <taxon>Hydrocarboniphaga</taxon>
    </lineage>
</organism>